<evidence type="ECO:0000259" key="6">
    <source>
        <dbReference type="PROSITE" id="PS50110"/>
    </source>
</evidence>
<dbReference type="GO" id="GO:0032993">
    <property type="term" value="C:protein-DNA complex"/>
    <property type="evidence" value="ECO:0007669"/>
    <property type="project" value="TreeGrafter"/>
</dbReference>
<keyword evidence="8" id="KW-1185">Reference proteome</keyword>
<keyword evidence="2" id="KW-0805">Transcription regulation</keyword>
<dbReference type="Proteomes" id="UP000003959">
    <property type="component" value="Unassembled WGS sequence"/>
</dbReference>
<dbReference type="PANTHER" id="PTHR48111:SF4">
    <property type="entry name" value="DNA-BINDING DUAL TRANSCRIPTIONAL REGULATOR OMPR"/>
    <property type="match status" value="1"/>
</dbReference>
<dbReference type="PROSITE" id="PS50110">
    <property type="entry name" value="RESPONSE_REGULATORY"/>
    <property type="match status" value="1"/>
</dbReference>
<dbReference type="PANTHER" id="PTHR48111">
    <property type="entry name" value="REGULATOR OF RPOS"/>
    <property type="match status" value="1"/>
</dbReference>
<keyword evidence="1" id="KW-0597">Phosphoprotein</keyword>
<evidence type="ECO:0000313" key="7">
    <source>
        <dbReference type="EMBL" id="EGJ34913.1"/>
    </source>
</evidence>
<evidence type="ECO:0000313" key="8">
    <source>
        <dbReference type="Proteomes" id="UP000003959"/>
    </source>
</evidence>
<proteinExistence type="predicted"/>
<gene>
    <name evidence="7" type="ORF">LYNGBM3L_10570</name>
</gene>
<dbReference type="Gene3D" id="3.40.50.2300">
    <property type="match status" value="1"/>
</dbReference>
<dbReference type="SMART" id="SM00448">
    <property type="entry name" value="REC"/>
    <property type="match status" value="1"/>
</dbReference>
<dbReference type="GO" id="GO:0000976">
    <property type="term" value="F:transcription cis-regulatory region binding"/>
    <property type="evidence" value="ECO:0007669"/>
    <property type="project" value="TreeGrafter"/>
</dbReference>
<reference evidence="8" key="1">
    <citation type="journal article" date="2011" name="Proc. Natl. Acad. Sci. U.S.A.">
        <title>Genomic insights into the physiology and ecology of the marine filamentous cyanobacterium Lyngbya majuscula.</title>
        <authorList>
            <person name="Jones A.C."/>
            <person name="Monroe E.A."/>
            <person name="Podell S."/>
            <person name="Hess W.R."/>
            <person name="Klages S."/>
            <person name="Esquenazi E."/>
            <person name="Niessen S."/>
            <person name="Hoover H."/>
            <person name="Rothmann M."/>
            <person name="Lasken R.S."/>
            <person name="Yates J.R.III."/>
            <person name="Reinhardt R."/>
            <person name="Kube M."/>
            <person name="Burkart M.D."/>
            <person name="Allen E.E."/>
            <person name="Dorrestein P.C."/>
            <person name="Gerwick W.H."/>
            <person name="Gerwick L."/>
        </authorList>
    </citation>
    <scope>NUCLEOTIDE SEQUENCE [LARGE SCALE GENOMIC DNA]</scope>
    <source>
        <strain evidence="8">3L</strain>
    </source>
</reference>
<dbReference type="GO" id="GO:0006355">
    <property type="term" value="P:regulation of DNA-templated transcription"/>
    <property type="evidence" value="ECO:0007669"/>
    <property type="project" value="TreeGrafter"/>
</dbReference>
<feature type="domain" description="Response regulatory" evidence="6">
    <location>
        <begin position="18"/>
        <end position="134"/>
    </location>
</feature>
<keyword evidence="3" id="KW-0238">DNA-binding</keyword>
<evidence type="ECO:0000256" key="3">
    <source>
        <dbReference type="ARBA" id="ARBA00023125"/>
    </source>
</evidence>
<organism evidence="7 8">
    <name type="scientific">Moorena producens 3L</name>
    <dbReference type="NCBI Taxonomy" id="489825"/>
    <lineage>
        <taxon>Bacteria</taxon>
        <taxon>Bacillati</taxon>
        <taxon>Cyanobacteriota</taxon>
        <taxon>Cyanophyceae</taxon>
        <taxon>Coleofasciculales</taxon>
        <taxon>Coleofasciculaceae</taxon>
        <taxon>Moorena</taxon>
    </lineage>
</organism>
<dbReference type="RefSeq" id="WP_008179089.1">
    <property type="nucleotide sequence ID" value="NZ_GL890825.1"/>
</dbReference>
<comment type="caution">
    <text evidence="5">Lacks conserved residue(s) required for the propagation of feature annotation.</text>
</comment>
<dbReference type="InterPro" id="IPR039420">
    <property type="entry name" value="WalR-like"/>
</dbReference>
<protein>
    <submittedName>
        <fullName evidence="7">Two-component response regulator, CheY subfamily</fullName>
    </submittedName>
</protein>
<dbReference type="InterPro" id="IPR001789">
    <property type="entry name" value="Sig_transdc_resp-reg_receiver"/>
</dbReference>
<evidence type="ECO:0000256" key="5">
    <source>
        <dbReference type="PROSITE-ProRule" id="PRU00169"/>
    </source>
</evidence>
<sequence length="144" mass="16183">MGINLDHEFIKPGAMNKTILLIENDKVLRSNFSDLLELEGFNVLTSDDGWLGLNLAKVVRPDLIICEINIPSLDGYELLQILRDRLKTAKTPFIFLTSQSKEDGYARAKELGANDYLTKPVDSRELLAAINQQLRILPLTSNRA</sequence>
<accession>F4XKQ8</accession>
<dbReference type="HOGENOM" id="CLU_000445_69_17_3"/>
<dbReference type="GO" id="GO:0000156">
    <property type="term" value="F:phosphorelay response regulator activity"/>
    <property type="evidence" value="ECO:0007669"/>
    <property type="project" value="TreeGrafter"/>
</dbReference>
<name>F4XKQ8_9CYAN</name>
<dbReference type="SUPFAM" id="SSF52172">
    <property type="entry name" value="CheY-like"/>
    <property type="match status" value="1"/>
</dbReference>
<dbReference type="eggNOG" id="COG0745">
    <property type="taxonomic scope" value="Bacteria"/>
</dbReference>
<dbReference type="CDD" id="cd00156">
    <property type="entry name" value="REC"/>
    <property type="match status" value="1"/>
</dbReference>
<evidence type="ECO:0000256" key="1">
    <source>
        <dbReference type="ARBA" id="ARBA00022553"/>
    </source>
</evidence>
<dbReference type="AlphaFoldDB" id="F4XKQ8"/>
<keyword evidence="4" id="KW-0804">Transcription</keyword>
<dbReference type="OrthoDB" id="508510at2"/>
<evidence type="ECO:0000256" key="4">
    <source>
        <dbReference type="ARBA" id="ARBA00023163"/>
    </source>
</evidence>
<evidence type="ECO:0000256" key="2">
    <source>
        <dbReference type="ARBA" id="ARBA00023015"/>
    </source>
</evidence>
<dbReference type="InterPro" id="IPR011006">
    <property type="entry name" value="CheY-like_superfamily"/>
</dbReference>
<dbReference type="EMBL" id="GL890825">
    <property type="protein sequence ID" value="EGJ34913.1"/>
    <property type="molecule type" value="Genomic_DNA"/>
</dbReference>
<dbReference type="GO" id="GO:0005829">
    <property type="term" value="C:cytosol"/>
    <property type="evidence" value="ECO:0007669"/>
    <property type="project" value="TreeGrafter"/>
</dbReference>
<dbReference type="Pfam" id="PF00072">
    <property type="entry name" value="Response_reg"/>
    <property type="match status" value="1"/>
</dbReference>